<proteinExistence type="predicted"/>
<evidence type="ECO:0000313" key="4">
    <source>
        <dbReference type="Proteomes" id="UP000070529"/>
    </source>
</evidence>
<dbReference type="RefSeq" id="WP_067418897.1">
    <property type="nucleotide sequence ID" value="NZ_LNTY01000049.1"/>
</dbReference>
<protein>
    <recommendedName>
        <fullName evidence="5">DUF2541 domain-containing protein</fullName>
    </recommendedName>
</protein>
<gene>
    <name evidence="3" type="ORF">ATN88_16465</name>
</gene>
<sequence>MTKKTLLSVICVLTGLMGVSSAAHADDKFTLGRTILLENANHGAEIPLLVCRRTDAIQVEARKDLHLRKVVVTFNNGDTKTIRFHRNVKEDRTTDWRKFAYKRCVKKLEVFGESKNSSAGVRVYGRS</sequence>
<dbReference type="Proteomes" id="UP000070529">
    <property type="component" value="Unassembled WGS sequence"/>
</dbReference>
<keyword evidence="4" id="KW-1185">Reference proteome</keyword>
<feature type="signal peptide" evidence="2">
    <location>
        <begin position="1"/>
        <end position="25"/>
    </location>
</feature>
<feature type="chain" id="PRO_5007465675" description="DUF2541 domain-containing protein" evidence="2">
    <location>
        <begin position="26"/>
        <end position="127"/>
    </location>
</feature>
<evidence type="ECO:0000256" key="2">
    <source>
        <dbReference type="SAM" id="SignalP"/>
    </source>
</evidence>
<evidence type="ECO:0000256" key="1">
    <source>
        <dbReference type="ARBA" id="ARBA00022729"/>
    </source>
</evidence>
<evidence type="ECO:0000313" key="3">
    <source>
        <dbReference type="EMBL" id="KXF80859.1"/>
    </source>
</evidence>
<dbReference type="Pfam" id="PF10807">
    <property type="entry name" value="DUF2541"/>
    <property type="match status" value="1"/>
</dbReference>
<name>A0A135I5Y8_9GAMM</name>
<keyword evidence="1 2" id="KW-0732">Signal</keyword>
<dbReference type="AlphaFoldDB" id="A0A135I5Y8"/>
<reference evidence="3 4" key="1">
    <citation type="submission" date="2015-11" db="EMBL/GenBank/DDBJ databases">
        <title>Genomic Taxonomy of the Vibrionaceae.</title>
        <authorList>
            <person name="Gomez-Gil B."/>
            <person name="Enciso-Ibarra J."/>
        </authorList>
    </citation>
    <scope>NUCLEOTIDE SEQUENCE [LARGE SCALE GENOMIC DNA]</scope>
    <source>
        <strain evidence="3 4">CAIM 912</strain>
    </source>
</reference>
<dbReference type="EMBL" id="LNTY01000049">
    <property type="protein sequence ID" value="KXF80859.1"/>
    <property type="molecule type" value="Genomic_DNA"/>
</dbReference>
<dbReference type="InterPro" id="IPR020240">
    <property type="entry name" value="UPF0412_YaaI"/>
</dbReference>
<evidence type="ECO:0008006" key="5">
    <source>
        <dbReference type="Google" id="ProtNLM"/>
    </source>
</evidence>
<comment type="caution">
    <text evidence="3">The sequence shown here is derived from an EMBL/GenBank/DDBJ whole genome shotgun (WGS) entry which is preliminary data.</text>
</comment>
<dbReference type="OrthoDB" id="5592350at2"/>
<organism evidence="3 4">
    <name type="scientific">Enterovibrio coralii</name>
    <dbReference type="NCBI Taxonomy" id="294935"/>
    <lineage>
        <taxon>Bacteria</taxon>
        <taxon>Pseudomonadati</taxon>
        <taxon>Pseudomonadota</taxon>
        <taxon>Gammaproteobacteria</taxon>
        <taxon>Vibrionales</taxon>
        <taxon>Vibrionaceae</taxon>
        <taxon>Enterovibrio</taxon>
    </lineage>
</organism>
<accession>A0A135I5Y8</accession>